<evidence type="ECO:0000256" key="3">
    <source>
        <dbReference type="ARBA" id="ARBA00022525"/>
    </source>
</evidence>
<proteinExistence type="inferred from homology"/>
<dbReference type="Pfam" id="PF02221">
    <property type="entry name" value="E1_DerP2_DerF2"/>
    <property type="match status" value="1"/>
</dbReference>
<evidence type="ECO:0000256" key="6">
    <source>
        <dbReference type="SAM" id="SignalP"/>
    </source>
</evidence>
<reference evidence="8" key="2">
    <citation type="journal article" date="2007" name="Science">
        <title>Genome sequence of Aedes aegypti, a major arbovirus vector.</title>
        <authorList>
            <person name="Nene V."/>
            <person name="Wortman J.R."/>
            <person name="Lawson D."/>
            <person name="Haas B."/>
            <person name="Kodira C."/>
            <person name="Tu Z.J."/>
            <person name="Loftus B."/>
            <person name="Xi Z."/>
            <person name="Megy K."/>
            <person name="Grabherr M."/>
            <person name="Ren Q."/>
            <person name="Zdobnov E.M."/>
            <person name="Lobo N.F."/>
            <person name="Campbell K.S."/>
            <person name="Brown S.E."/>
            <person name="Bonaldo M.F."/>
            <person name="Zhu J."/>
            <person name="Sinkins S.P."/>
            <person name="Hogenkamp D.G."/>
            <person name="Amedeo P."/>
            <person name="Arensburger P."/>
            <person name="Atkinson P.W."/>
            <person name="Bidwell S."/>
            <person name="Biedler J."/>
            <person name="Birney E."/>
            <person name="Bruggner R.V."/>
            <person name="Costas J."/>
            <person name="Coy M.R."/>
            <person name="Crabtree J."/>
            <person name="Crawford M."/>
            <person name="Debruyn B."/>
            <person name="Decaprio D."/>
            <person name="Eiglmeier K."/>
            <person name="Eisenstadt E."/>
            <person name="El-Dorry H."/>
            <person name="Gelbart W.M."/>
            <person name="Gomes S.L."/>
            <person name="Hammond M."/>
            <person name="Hannick L.I."/>
            <person name="Hogan J.R."/>
            <person name="Holmes M.H."/>
            <person name="Jaffe D."/>
            <person name="Johnston J.S."/>
            <person name="Kennedy R.C."/>
            <person name="Koo H."/>
            <person name="Kravitz S."/>
            <person name="Kriventseva E.V."/>
            <person name="Kulp D."/>
            <person name="Labutti K."/>
            <person name="Lee E."/>
            <person name="Li S."/>
            <person name="Lovin D.D."/>
            <person name="Mao C."/>
            <person name="Mauceli E."/>
            <person name="Menck C.F."/>
            <person name="Miller J.R."/>
            <person name="Montgomery P."/>
            <person name="Mori A."/>
            <person name="Nascimento A.L."/>
            <person name="Naveira H.F."/>
            <person name="Nusbaum C."/>
            <person name="O'leary S."/>
            <person name="Orvis J."/>
            <person name="Pertea M."/>
            <person name="Quesneville H."/>
            <person name="Reidenbach K.R."/>
            <person name="Rogers Y.H."/>
            <person name="Roth C.W."/>
            <person name="Schneider J.R."/>
            <person name="Schatz M."/>
            <person name="Shumway M."/>
            <person name="Stanke M."/>
            <person name="Stinson E.O."/>
            <person name="Tubio J.M."/>
            <person name="Vanzee J.P."/>
            <person name="Verjovski-Almeida S."/>
            <person name="Werner D."/>
            <person name="White O."/>
            <person name="Wyder S."/>
            <person name="Zeng Q."/>
            <person name="Zhao Q."/>
            <person name="Zhao Y."/>
            <person name="Hill C.A."/>
            <person name="Raikhel A.S."/>
            <person name="Soares M.B."/>
            <person name="Knudson D.L."/>
            <person name="Lee N.H."/>
            <person name="Galagan J."/>
            <person name="Salzberg S.L."/>
            <person name="Paulsen I.T."/>
            <person name="Dimopoulos G."/>
            <person name="Collins F.H."/>
            <person name="Birren B."/>
            <person name="Fraser-Liggett C.M."/>
            <person name="Severson D.W."/>
        </authorList>
    </citation>
    <scope>NUCLEOTIDE SEQUENCE [LARGE SCALE GENOMIC DNA]</scope>
    <source>
        <strain evidence="8">Liverpool</strain>
    </source>
</reference>
<evidence type="ECO:0000259" key="7">
    <source>
        <dbReference type="SMART" id="SM00737"/>
    </source>
</evidence>
<dbReference type="FunFam" id="2.60.40.770:FF:000001">
    <property type="entry name" value="NPC intracellular cholesterol transporter 2"/>
    <property type="match status" value="1"/>
</dbReference>
<dbReference type="HOGENOM" id="CLU_109192_4_1_1"/>
<dbReference type="CDD" id="cd00916">
    <property type="entry name" value="Npc2_like"/>
    <property type="match status" value="1"/>
</dbReference>
<evidence type="ECO:0000313" key="8">
    <source>
        <dbReference type="EMBL" id="EAT38573.1"/>
    </source>
</evidence>
<comment type="subcellular location">
    <subcellularLocation>
        <location evidence="1">Secreted</location>
    </subcellularLocation>
</comment>
<dbReference type="InterPro" id="IPR003172">
    <property type="entry name" value="ML_dom"/>
</dbReference>
<dbReference type="InterPro" id="IPR014756">
    <property type="entry name" value="Ig_E-set"/>
</dbReference>
<keyword evidence="5" id="KW-1015">Disulfide bond</keyword>
<gene>
    <name evidence="8" type="ORF">AaeL_AAEL009556</name>
</gene>
<reference evidence="8" key="3">
    <citation type="submission" date="2012-09" db="EMBL/GenBank/DDBJ databases">
        <authorList>
            <consortium name="VectorBase"/>
        </authorList>
    </citation>
    <scope>NUCLEOTIDE SEQUENCE</scope>
    <source>
        <strain evidence="8">Liverpool</strain>
    </source>
</reference>
<evidence type="ECO:0000256" key="5">
    <source>
        <dbReference type="ARBA" id="ARBA00023157"/>
    </source>
</evidence>
<dbReference type="Proteomes" id="UP000682892">
    <property type="component" value="Unassembled WGS sequence"/>
</dbReference>
<feature type="domain" description="MD-2-related lipid-recognition" evidence="7">
    <location>
        <begin position="32"/>
        <end position="157"/>
    </location>
</feature>
<dbReference type="OMA" id="EQANTCA"/>
<dbReference type="AlphaFoldDB" id="A0A1S4FMM5"/>
<dbReference type="EMBL" id="CH477591">
    <property type="protein sequence ID" value="EAT38573.1"/>
    <property type="molecule type" value="Genomic_DNA"/>
</dbReference>
<dbReference type="GO" id="GO:0032367">
    <property type="term" value="P:intracellular cholesterol transport"/>
    <property type="evidence" value="ECO:0007669"/>
    <property type="project" value="InterPro"/>
</dbReference>
<keyword evidence="4 6" id="KW-0732">Signal</keyword>
<protein>
    <submittedName>
        <fullName evidence="8">AAEL009556-PA</fullName>
    </submittedName>
</protein>
<accession>A0A1S4FMM5</accession>
<dbReference type="Gene3D" id="2.60.40.770">
    <property type="match status" value="1"/>
</dbReference>
<dbReference type="GO" id="GO:0005576">
    <property type="term" value="C:extracellular region"/>
    <property type="evidence" value="ECO:0007669"/>
    <property type="project" value="UniProtKB-SubCell"/>
</dbReference>
<comment type="similarity">
    <text evidence="2">Belongs to the NPC2 family.</text>
</comment>
<dbReference type="InterPro" id="IPR039670">
    <property type="entry name" value="NPC2-like"/>
</dbReference>
<dbReference type="InterPro" id="IPR033916">
    <property type="entry name" value="ML_Npc2-like"/>
</dbReference>
<evidence type="ECO:0000256" key="2">
    <source>
        <dbReference type="ARBA" id="ARBA00006370"/>
    </source>
</evidence>
<dbReference type="KEGG" id="aag:5572143"/>
<dbReference type="SUPFAM" id="SSF81296">
    <property type="entry name" value="E set domains"/>
    <property type="match status" value="1"/>
</dbReference>
<evidence type="ECO:0000313" key="9">
    <source>
        <dbReference type="Proteomes" id="UP000682892"/>
    </source>
</evidence>
<evidence type="ECO:0000256" key="4">
    <source>
        <dbReference type="ARBA" id="ARBA00022729"/>
    </source>
</evidence>
<feature type="signal peptide" evidence="6">
    <location>
        <begin position="1"/>
        <end position="21"/>
    </location>
</feature>
<sequence>MFKYLLLVALVPAVMLQNADNIDHESWPQVSIRPCAGVRPPPRAVRIEGCVEMPCLLPRGRDANMAMDFTAVQDATNLQTRVTATALGITAPYELPADRAAACNWLVQSRCPISAGEDLTYHLSMPVTAIYPLVSVTIEMDLVDQSQQSHGCFVVDARVVAN</sequence>
<reference evidence="8" key="1">
    <citation type="submission" date="2005-10" db="EMBL/GenBank/DDBJ databases">
        <authorList>
            <person name="Loftus B.J."/>
            <person name="Nene V.M."/>
            <person name="Hannick L.I."/>
            <person name="Bidwell S."/>
            <person name="Haas B."/>
            <person name="Amedeo P."/>
            <person name="Orvis J."/>
            <person name="Wortman J.R."/>
            <person name="White O.R."/>
            <person name="Salzberg S."/>
            <person name="Shumway M."/>
            <person name="Koo H."/>
            <person name="Zhao Y."/>
            <person name="Holmes M."/>
            <person name="Miller J."/>
            <person name="Schatz M."/>
            <person name="Pop M."/>
            <person name="Pai G."/>
            <person name="Utterback T."/>
            <person name="Rogers Y.-H."/>
            <person name="Kravitz S."/>
            <person name="Fraser C.M."/>
        </authorList>
    </citation>
    <scope>NUCLEOTIDE SEQUENCE</scope>
    <source>
        <strain evidence="8">Liverpool</strain>
    </source>
</reference>
<name>A0A1S4FMM5_AEDAE</name>
<organism evidence="8 9">
    <name type="scientific">Aedes aegypti</name>
    <name type="common">Yellowfever mosquito</name>
    <name type="synonym">Culex aegypti</name>
    <dbReference type="NCBI Taxonomy" id="7159"/>
    <lineage>
        <taxon>Eukaryota</taxon>
        <taxon>Metazoa</taxon>
        <taxon>Ecdysozoa</taxon>
        <taxon>Arthropoda</taxon>
        <taxon>Hexapoda</taxon>
        <taxon>Insecta</taxon>
        <taxon>Pterygota</taxon>
        <taxon>Neoptera</taxon>
        <taxon>Endopterygota</taxon>
        <taxon>Diptera</taxon>
        <taxon>Nematocera</taxon>
        <taxon>Culicoidea</taxon>
        <taxon>Culicidae</taxon>
        <taxon>Culicinae</taxon>
        <taxon>Aedini</taxon>
        <taxon>Aedes</taxon>
        <taxon>Stegomyia</taxon>
    </lineage>
</organism>
<keyword evidence="3" id="KW-0964">Secreted</keyword>
<feature type="chain" id="PRO_5036482544" evidence="6">
    <location>
        <begin position="22"/>
        <end position="162"/>
    </location>
</feature>
<evidence type="ECO:0000256" key="1">
    <source>
        <dbReference type="ARBA" id="ARBA00004613"/>
    </source>
</evidence>
<dbReference type="OrthoDB" id="6489092at2759"/>
<dbReference type="SMART" id="SM00737">
    <property type="entry name" value="ML"/>
    <property type="match status" value="1"/>
</dbReference>
<dbReference type="GO" id="GO:0032934">
    <property type="term" value="F:sterol binding"/>
    <property type="evidence" value="ECO:0007669"/>
    <property type="project" value="InterPro"/>
</dbReference>
<dbReference type="PANTHER" id="PTHR11306">
    <property type="entry name" value="NIEMANN PICK TYPE C2 PROTEIN NPC2-RELATED"/>
    <property type="match status" value="1"/>
</dbReference>
<dbReference type="PANTHER" id="PTHR11306:SF36">
    <property type="entry name" value="NIEMANN-PICK TYPE C-2C-RELATED"/>
    <property type="match status" value="1"/>
</dbReference>